<organism evidence="2 3">
    <name type="scientific">Rubritalea squalenifaciens DSM 18772</name>
    <dbReference type="NCBI Taxonomy" id="1123071"/>
    <lineage>
        <taxon>Bacteria</taxon>
        <taxon>Pseudomonadati</taxon>
        <taxon>Verrucomicrobiota</taxon>
        <taxon>Verrucomicrobiia</taxon>
        <taxon>Verrucomicrobiales</taxon>
        <taxon>Rubritaleaceae</taxon>
        <taxon>Rubritalea</taxon>
    </lineage>
</organism>
<name>A0A1M6GU33_9BACT</name>
<accession>A0A1M6GU33</accession>
<keyword evidence="1" id="KW-0472">Membrane</keyword>
<reference evidence="2 3" key="1">
    <citation type="submission" date="2016-11" db="EMBL/GenBank/DDBJ databases">
        <authorList>
            <person name="Jaros S."/>
            <person name="Januszkiewicz K."/>
            <person name="Wedrychowicz H."/>
        </authorList>
    </citation>
    <scope>NUCLEOTIDE SEQUENCE [LARGE SCALE GENOMIC DNA]</scope>
    <source>
        <strain evidence="2 3">DSM 18772</strain>
    </source>
</reference>
<dbReference type="Proteomes" id="UP000184510">
    <property type="component" value="Unassembled WGS sequence"/>
</dbReference>
<gene>
    <name evidence="2" type="ORF">SAMN02745181_1267</name>
</gene>
<keyword evidence="1" id="KW-0812">Transmembrane</keyword>
<feature type="transmembrane region" description="Helical" evidence="1">
    <location>
        <begin position="87"/>
        <end position="104"/>
    </location>
</feature>
<keyword evidence="1" id="KW-1133">Transmembrane helix</keyword>
<feature type="transmembrane region" description="Helical" evidence="1">
    <location>
        <begin position="59"/>
        <end position="81"/>
    </location>
</feature>
<keyword evidence="3" id="KW-1185">Reference proteome</keyword>
<proteinExistence type="predicted"/>
<evidence type="ECO:0000256" key="1">
    <source>
        <dbReference type="SAM" id="Phobius"/>
    </source>
</evidence>
<dbReference type="AlphaFoldDB" id="A0A1M6GU33"/>
<dbReference type="InParanoid" id="A0A1M6GU33"/>
<evidence type="ECO:0000313" key="2">
    <source>
        <dbReference type="EMBL" id="SHJ13432.1"/>
    </source>
</evidence>
<protein>
    <submittedName>
        <fullName evidence="2">Uncharacterized protein</fullName>
    </submittedName>
</protein>
<dbReference type="EMBL" id="FQYR01000003">
    <property type="protein sequence ID" value="SHJ13432.1"/>
    <property type="molecule type" value="Genomic_DNA"/>
</dbReference>
<sequence>MTADPKPLGHKKFIKAIQGKQAIVDLKESDAYHILKHDSRIIGREAVELLDKQHDLVSLLAGFGFLAVLGSFPLGVIIGFIETTSSIIWGVLALVLGTIVVHLIQAKIKASAHHIAYNLVVKSMIADKQLYKYLVARGVHIDRL</sequence>
<evidence type="ECO:0000313" key="3">
    <source>
        <dbReference type="Proteomes" id="UP000184510"/>
    </source>
</evidence>
<dbReference type="STRING" id="1123071.SAMN02745181_1267"/>
<dbReference type="RefSeq" id="WP_143158650.1">
    <property type="nucleotide sequence ID" value="NZ_FQYR01000003.1"/>
</dbReference>